<sequence>MFETIGSTFFDALRQAAERHLERDHSCIEALDAAARSASPAATVAAQEALAALDPAIMNLLLTETHKLLREHPGQILGSWKPAGASH</sequence>
<dbReference type="OrthoDB" id="8115836at2"/>
<dbReference type="Proteomes" id="UP000216478">
    <property type="component" value="Unassembled WGS sequence"/>
</dbReference>
<protein>
    <submittedName>
        <fullName evidence="1">Uncharacterized protein</fullName>
    </submittedName>
</protein>
<accession>A0A256F0H3</accession>
<dbReference type="RefSeq" id="WP_094542382.1">
    <property type="nucleotide sequence ID" value="NZ_JBHEER010000010.1"/>
</dbReference>
<evidence type="ECO:0000313" key="1">
    <source>
        <dbReference type="EMBL" id="OYR08369.1"/>
    </source>
</evidence>
<evidence type="ECO:0000313" key="2">
    <source>
        <dbReference type="Proteomes" id="UP000216478"/>
    </source>
</evidence>
<organism evidence="1 2">
    <name type="scientific">Brucella grignonensis</name>
    <dbReference type="NCBI Taxonomy" id="94627"/>
    <lineage>
        <taxon>Bacteria</taxon>
        <taxon>Pseudomonadati</taxon>
        <taxon>Pseudomonadota</taxon>
        <taxon>Alphaproteobacteria</taxon>
        <taxon>Hyphomicrobiales</taxon>
        <taxon>Brucellaceae</taxon>
        <taxon>Brucella/Ochrobactrum group</taxon>
        <taxon>Brucella</taxon>
    </lineage>
</organism>
<gene>
    <name evidence="1" type="ORF">CEV33_3336</name>
</gene>
<reference evidence="1 2" key="1">
    <citation type="submission" date="2017-07" db="EMBL/GenBank/DDBJ databases">
        <title>Phylogenetic study on the rhizospheric bacterium Ochrobactrum sp. A44.</title>
        <authorList>
            <person name="Krzyzanowska D.M."/>
            <person name="Ossowicki A."/>
            <person name="Rajewska M."/>
            <person name="Maciag T."/>
            <person name="Kaczynski Z."/>
            <person name="Czerwicka M."/>
            <person name="Jafra S."/>
        </authorList>
    </citation>
    <scope>NUCLEOTIDE SEQUENCE [LARGE SCALE GENOMIC DNA]</scope>
    <source>
        <strain evidence="1 2">OgA9a</strain>
    </source>
</reference>
<keyword evidence="2" id="KW-1185">Reference proteome</keyword>
<proteinExistence type="predicted"/>
<name>A0A256F0H3_9HYPH</name>
<comment type="caution">
    <text evidence="1">The sequence shown here is derived from an EMBL/GenBank/DDBJ whole genome shotgun (WGS) entry which is preliminary data.</text>
</comment>
<dbReference type="AlphaFoldDB" id="A0A256F0H3"/>
<dbReference type="EMBL" id="NNRL01000167">
    <property type="protein sequence ID" value="OYR08369.1"/>
    <property type="molecule type" value="Genomic_DNA"/>
</dbReference>